<proteinExistence type="inferred from homology"/>
<dbReference type="GO" id="GO:0004650">
    <property type="term" value="F:polygalacturonase activity"/>
    <property type="evidence" value="ECO:0007669"/>
    <property type="project" value="InterPro"/>
</dbReference>
<dbReference type="KEGG" id="kox:KOX_13235"/>
<evidence type="ECO:0000313" key="7">
    <source>
        <dbReference type="EMBL" id="AEX04371.1"/>
    </source>
</evidence>
<evidence type="ECO:0000256" key="2">
    <source>
        <dbReference type="ARBA" id="ARBA00022801"/>
    </source>
</evidence>
<dbReference type="InterPro" id="IPR012334">
    <property type="entry name" value="Pectin_lyas_fold"/>
</dbReference>
<dbReference type="PROSITE" id="PS51257">
    <property type="entry name" value="PROKAR_LIPOPROTEIN"/>
    <property type="match status" value="1"/>
</dbReference>
<keyword evidence="5" id="KW-0732">Signal</keyword>
<dbReference type="Proteomes" id="UP000007843">
    <property type="component" value="Chromosome"/>
</dbReference>
<dbReference type="GO" id="GO:0005975">
    <property type="term" value="P:carbohydrate metabolic process"/>
    <property type="evidence" value="ECO:0007669"/>
    <property type="project" value="InterPro"/>
</dbReference>
<evidence type="ECO:0000256" key="1">
    <source>
        <dbReference type="ARBA" id="ARBA00008834"/>
    </source>
</evidence>
<dbReference type="Pfam" id="PF00041">
    <property type="entry name" value="fn3"/>
    <property type="match status" value="1"/>
</dbReference>
<evidence type="ECO:0000313" key="8">
    <source>
        <dbReference type="Proteomes" id="UP000007843"/>
    </source>
</evidence>
<dbReference type="InterPro" id="IPR036116">
    <property type="entry name" value="FN3_sf"/>
</dbReference>
<feature type="domain" description="Fibronectin type-III" evidence="6">
    <location>
        <begin position="42"/>
        <end position="160"/>
    </location>
</feature>
<dbReference type="Gene3D" id="2.160.20.10">
    <property type="entry name" value="Single-stranded right-handed beta-helix, Pectin lyase-like"/>
    <property type="match status" value="1"/>
</dbReference>
<evidence type="ECO:0000259" key="6">
    <source>
        <dbReference type="PROSITE" id="PS50853"/>
    </source>
</evidence>
<dbReference type="RefSeq" id="WP_014228239.1">
    <property type="nucleotide sequence ID" value="NC_016612.1"/>
</dbReference>
<dbReference type="EMBL" id="CP003218">
    <property type="protein sequence ID" value="AEX04371.1"/>
    <property type="molecule type" value="Genomic_DNA"/>
</dbReference>
<reference evidence="7 8" key="1">
    <citation type="journal article" date="2012" name="J. Bacteriol.">
        <title>Complete genome sequence of Klebsiella oxytoca KCTC 1686, used in production of 2,3-butanediol.</title>
        <authorList>
            <person name="Shin S.H."/>
            <person name="Kim S."/>
            <person name="Kim J.Y."/>
            <person name="Lee S."/>
            <person name="Um Y."/>
            <person name="Oh M.K."/>
            <person name="Kim Y.R."/>
            <person name="Lee J."/>
            <person name="Yang K.S."/>
        </authorList>
    </citation>
    <scope>NUCLEOTIDE SEQUENCE [LARGE SCALE GENOMIC DNA]</scope>
    <source>
        <strain evidence="8">ATCC 8724 / DSM 4798 / JCM 20051 / NBRC 3318 / NRRL B-199 / KCTC 1686</strain>
    </source>
</reference>
<dbReference type="HOGENOM" id="CLU_016031_8_2_6"/>
<keyword evidence="2 4" id="KW-0378">Hydrolase</keyword>
<dbReference type="PANTHER" id="PTHR31339:SF9">
    <property type="entry name" value="PLASMIN AND FIBRONECTIN-BINDING PROTEIN A"/>
    <property type="match status" value="1"/>
</dbReference>
<protein>
    <submittedName>
        <fullName evidence="7">Fibronectin type III domain protein</fullName>
    </submittedName>
</protein>
<dbReference type="Pfam" id="PF00295">
    <property type="entry name" value="Glyco_hydro_28"/>
    <property type="match status" value="1"/>
</dbReference>
<evidence type="ECO:0000256" key="5">
    <source>
        <dbReference type="SAM" id="SignalP"/>
    </source>
</evidence>
<sequence length="658" mass="71715">MRNTFGPSRSMLALAIALAGLAGGCNDSGGPRDNQQDAPASAPQNVFVPALSADENSLVLVWEKPESETQQVVDYAIYRQGERLGLARENQNHFSPAKPYIDNFYQRVASDGWQQPIDLRTFTVTHLEPDTEYAFTVRAVYANGKESPDSAVIKARTSKTPHIIEASTFGAKGDGTTLNTQALQQAIDSCTVAHYPQGCKVVISDGEFKTGALFLHSDMTLEIAAGATLLGSDDPAQYPLEKGYYLYPYSDHPQPRRPPSLINVLEADDKGESPAGTFRNIRIVGQGTIDGNGWTRGVKSGGEATIIDEMGNALPQYRASNAAKVSADGILAKHQTEAAIAEGIESNSAYKNRRSSLMTLRGVQNLYLAGLTIRNPAFHGVMVLESKNITLNGLVHQTFDGNNADGVEFGNSQNALVFNNFFDTGDDCVNFAAGFGKGAKTFHQQPQSGAWIFNNYFRKGHGAVVTGSHTGAWIENVRAEDNVMYMTDVGLRMKSRPYYGGGVRDVLFRHNAMKDIAKEPFVFTIKYSADVNDTTPADEPAQFRDVQVQDVTVDGTSAKHSILIDGMTVAEMAESFGLTYSRDAYHQNLRFSNVSFRNTKATSISFLHDSQFDEVTFANTPQAWAFFAVNDVTLADSLHQQSITSGENDKLILEGAMK</sequence>
<dbReference type="AlphaFoldDB" id="A0A0H3H4U1"/>
<dbReference type="Gene3D" id="2.60.40.10">
    <property type="entry name" value="Immunoglobulins"/>
    <property type="match status" value="1"/>
</dbReference>
<dbReference type="SMART" id="SM00060">
    <property type="entry name" value="FN3"/>
    <property type="match status" value="1"/>
</dbReference>
<name>A0A0H3H4U1_KLEM8</name>
<dbReference type="InterPro" id="IPR000743">
    <property type="entry name" value="Glyco_hydro_28"/>
</dbReference>
<dbReference type="PROSITE" id="PS50853">
    <property type="entry name" value="FN3"/>
    <property type="match status" value="1"/>
</dbReference>
<keyword evidence="3 4" id="KW-0326">Glycosidase</keyword>
<comment type="similarity">
    <text evidence="1 4">Belongs to the glycosyl hydrolase 28 family.</text>
</comment>
<feature type="signal peptide" evidence="5">
    <location>
        <begin position="1"/>
        <end position="22"/>
    </location>
</feature>
<gene>
    <name evidence="7" type="ordered locus">KOX_13235</name>
</gene>
<dbReference type="PANTHER" id="PTHR31339">
    <property type="entry name" value="PECTIN LYASE-RELATED"/>
    <property type="match status" value="1"/>
</dbReference>
<evidence type="ECO:0000256" key="3">
    <source>
        <dbReference type="ARBA" id="ARBA00023295"/>
    </source>
</evidence>
<dbReference type="SUPFAM" id="SSF51126">
    <property type="entry name" value="Pectin lyase-like"/>
    <property type="match status" value="1"/>
</dbReference>
<accession>A0A0H3H4U1</accession>
<dbReference type="InterPro" id="IPR051801">
    <property type="entry name" value="GH28_Enzymes"/>
</dbReference>
<dbReference type="InterPro" id="IPR013783">
    <property type="entry name" value="Ig-like_fold"/>
</dbReference>
<organism evidence="7 8">
    <name type="scientific">Klebsiella michiganensis (strain ATCC 8724 / DSM 4798 / JCM 20051 / NBRC 3318 / NRRL B-199 / KCTC 1686 / BUCSAV 143 / CCM 1901)</name>
    <dbReference type="NCBI Taxonomy" id="1006551"/>
    <lineage>
        <taxon>Bacteria</taxon>
        <taxon>Pseudomonadati</taxon>
        <taxon>Pseudomonadota</taxon>
        <taxon>Gammaproteobacteria</taxon>
        <taxon>Enterobacterales</taxon>
        <taxon>Enterobacteriaceae</taxon>
        <taxon>Klebsiella/Raoultella group</taxon>
        <taxon>Klebsiella</taxon>
    </lineage>
</organism>
<feature type="chain" id="PRO_5002610582" evidence="5">
    <location>
        <begin position="23"/>
        <end position="658"/>
    </location>
</feature>
<evidence type="ECO:0000256" key="4">
    <source>
        <dbReference type="RuleBase" id="RU361169"/>
    </source>
</evidence>
<dbReference type="SUPFAM" id="SSF49265">
    <property type="entry name" value="Fibronectin type III"/>
    <property type="match status" value="1"/>
</dbReference>
<dbReference type="PATRIC" id="fig|1006551.4.peg.2662"/>
<dbReference type="InterPro" id="IPR011050">
    <property type="entry name" value="Pectin_lyase_fold/virulence"/>
</dbReference>
<dbReference type="InterPro" id="IPR003961">
    <property type="entry name" value="FN3_dom"/>
</dbReference>
<dbReference type="CDD" id="cd00063">
    <property type="entry name" value="FN3"/>
    <property type="match status" value="1"/>
</dbReference>